<name>A7TKX6_VANPO</name>
<dbReference type="OMA" id="NEHALMI"/>
<sequence>MADVLEWFRDNTDVSVHDGVSVEHSDPNDEVKGFGLFLDKNSISLNEDLIELLRIPKKHTYNIDTILELINDETNYSSNEQYEITTSAIKEYFSNFTVYLENANVLMYILNENNILAFYFILFELLIENGYELPKVITFYLQNVLMTTSVFHKDIVESNLMLEYFGHYGTPIILNDVIGYFNYYFDNIENIKKITKDTIKQLYFAILSRCLEIPEEIRSSPTSVSANKSSDDGGDDNDDDDDDDDDDLDEEGNGDDFVVNSTLVPLLDFCNHSNDLQNAHFDVDRFTGDVLLMIDLKKYKNLHAKKIHKDTKFEIYISYSPKEEIFTFLNSYGFIPDSKVHGCQYYNLSLDRNFLKTFKLSNGLQLGLFYKWFSIKPIIQLVKEEDQWNIYDGVPWERNPQFLETILPFVSINANKNQVVWSYNEKSSKSFAYMHQIINDGSKDDLGDLVSAYRDFIFLKENDLYVDRIGLPQLAWTLETTIQPADEIVSEILATKIKSRPSLRESMDQILIDGIVNVDTRFSFLSFLNDYAKWRIQKLQDCKIKISPSSNPILQYINFESSVLKQLQKNIQMNYT</sequence>
<proteinExistence type="predicted"/>
<dbReference type="KEGG" id="vpo:Kpol_530p1"/>
<feature type="compositionally biased region" description="Acidic residues" evidence="1">
    <location>
        <begin position="232"/>
        <end position="254"/>
    </location>
</feature>
<feature type="region of interest" description="Disordered" evidence="1">
    <location>
        <begin position="221"/>
        <end position="257"/>
    </location>
</feature>
<evidence type="ECO:0000313" key="4">
    <source>
        <dbReference type="Proteomes" id="UP000000267"/>
    </source>
</evidence>
<dbReference type="EMBL" id="DS480411">
    <property type="protein sequence ID" value="EDO17032.1"/>
    <property type="molecule type" value="Genomic_DNA"/>
</dbReference>
<dbReference type="RefSeq" id="XP_001644890.1">
    <property type="nucleotide sequence ID" value="XM_001644840.1"/>
</dbReference>
<feature type="domain" description="SET" evidence="2">
    <location>
        <begin position="18"/>
        <end position="320"/>
    </location>
</feature>
<protein>
    <recommendedName>
        <fullName evidence="2">SET domain-containing protein</fullName>
    </recommendedName>
</protein>
<dbReference type="Gene3D" id="3.90.1410.10">
    <property type="entry name" value="set domain protein methyltransferase, domain 1"/>
    <property type="match status" value="1"/>
</dbReference>
<dbReference type="eggNOG" id="ENOG502RXKP">
    <property type="taxonomic scope" value="Eukaryota"/>
</dbReference>
<dbReference type="GeneID" id="5545226"/>
<dbReference type="SUPFAM" id="SSF82199">
    <property type="entry name" value="SET domain"/>
    <property type="match status" value="1"/>
</dbReference>
<organism evidence="4">
    <name type="scientific">Vanderwaltozyma polyspora (strain ATCC 22028 / DSM 70294 / BCRC 21397 / CBS 2163 / NBRC 10782 / NRRL Y-8283 / UCD 57-17)</name>
    <name type="common">Kluyveromyces polysporus</name>
    <dbReference type="NCBI Taxonomy" id="436907"/>
    <lineage>
        <taxon>Eukaryota</taxon>
        <taxon>Fungi</taxon>
        <taxon>Dikarya</taxon>
        <taxon>Ascomycota</taxon>
        <taxon>Saccharomycotina</taxon>
        <taxon>Saccharomycetes</taxon>
        <taxon>Saccharomycetales</taxon>
        <taxon>Saccharomycetaceae</taxon>
        <taxon>Vanderwaltozyma</taxon>
    </lineage>
</organism>
<evidence type="ECO:0000313" key="3">
    <source>
        <dbReference type="EMBL" id="EDO17032.1"/>
    </source>
</evidence>
<dbReference type="PROSITE" id="PS50280">
    <property type="entry name" value="SET"/>
    <property type="match status" value="1"/>
</dbReference>
<dbReference type="Proteomes" id="UP000000267">
    <property type="component" value="Unassembled WGS sequence"/>
</dbReference>
<dbReference type="FunCoup" id="A7TKX6">
    <property type="interactions" value="71"/>
</dbReference>
<keyword evidence="4" id="KW-1185">Reference proteome</keyword>
<dbReference type="InterPro" id="IPR046341">
    <property type="entry name" value="SET_dom_sf"/>
</dbReference>
<dbReference type="AlphaFoldDB" id="A7TKX6"/>
<dbReference type="HOGENOM" id="CLU_026942_0_0_1"/>
<evidence type="ECO:0000256" key="1">
    <source>
        <dbReference type="SAM" id="MobiDB-lite"/>
    </source>
</evidence>
<dbReference type="PhylomeDB" id="A7TKX6"/>
<dbReference type="OrthoDB" id="441812at2759"/>
<gene>
    <name evidence="3" type="ORF">Kpol_530p1</name>
</gene>
<reference evidence="3 4" key="1">
    <citation type="journal article" date="2007" name="Proc. Natl. Acad. Sci. U.S.A.">
        <title>Independent sorting-out of thousands of duplicated gene pairs in two yeast species descended from a whole-genome duplication.</title>
        <authorList>
            <person name="Scannell D.R."/>
            <person name="Frank A.C."/>
            <person name="Conant G.C."/>
            <person name="Byrne K.P."/>
            <person name="Woolfit M."/>
            <person name="Wolfe K.H."/>
        </authorList>
    </citation>
    <scope>NUCLEOTIDE SEQUENCE [LARGE SCALE GENOMIC DNA]</scope>
    <source>
        <strain evidence="4">ATCC 22028 / DSM 70294 / BCRC 21397 / CBS 2163 / NBRC 10782 / NRRL Y-8283 / UCD 57-17</strain>
    </source>
</reference>
<dbReference type="STRING" id="436907.A7TKX6"/>
<accession>A7TKX6</accession>
<evidence type="ECO:0000259" key="2">
    <source>
        <dbReference type="PROSITE" id="PS50280"/>
    </source>
</evidence>
<dbReference type="InParanoid" id="A7TKX6"/>
<dbReference type="InterPro" id="IPR001214">
    <property type="entry name" value="SET_dom"/>
</dbReference>
<feature type="non-terminal residue" evidence="3">
    <location>
        <position position="576"/>
    </location>
</feature>